<feature type="transmembrane region" description="Helical" evidence="1">
    <location>
        <begin position="261"/>
        <end position="280"/>
    </location>
</feature>
<feature type="domain" description="Acyltransferase 3" evidence="2">
    <location>
        <begin position="15"/>
        <end position="339"/>
    </location>
</feature>
<feature type="transmembrane region" description="Helical" evidence="1">
    <location>
        <begin position="208"/>
        <end position="226"/>
    </location>
</feature>
<keyword evidence="1" id="KW-0812">Transmembrane</keyword>
<reference evidence="4" key="1">
    <citation type="submission" date="2020-01" db="EMBL/GenBank/DDBJ databases">
        <title>Sphingomonas sp. strain CSW-10.</title>
        <authorList>
            <person name="Chen W.-M."/>
        </authorList>
    </citation>
    <scope>NUCLEOTIDE SEQUENCE [LARGE SCALE GENOMIC DNA]</scope>
    <source>
        <strain evidence="4">FSY-8</strain>
    </source>
</reference>
<comment type="caution">
    <text evidence="3">The sequence shown here is derived from an EMBL/GenBank/DDBJ whole genome shotgun (WGS) entry which is preliminary data.</text>
</comment>
<feature type="transmembrane region" description="Helical" evidence="1">
    <location>
        <begin position="100"/>
        <end position="119"/>
    </location>
</feature>
<keyword evidence="3" id="KW-0808">Transferase</keyword>
<feature type="transmembrane region" description="Helical" evidence="1">
    <location>
        <begin position="58"/>
        <end position="80"/>
    </location>
</feature>
<dbReference type="PANTHER" id="PTHR23028:SF53">
    <property type="entry name" value="ACYL_TRANSF_3 DOMAIN-CONTAINING PROTEIN"/>
    <property type="match status" value="1"/>
</dbReference>
<dbReference type="InterPro" id="IPR050879">
    <property type="entry name" value="Acyltransferase_3"/>
</dbReference>
<evidence type="ECO:0000313" key="4">
    <source>
        <dbReference type="Proteomes" id="UP000753724"/>
    </source>
</evidence>
<keyword evidence="1" id="KW-1133">Transmembrane helix</keyword>
<feature type="transmembrane region" description="Helical" evidence="1">
    <location>
        <begin position="287"/>
        <end position="306"/>
    </location>
</feature>
<name>A0ABW9XCP9_9SPHN</name>
<dbReference type="PANTHER" id="PTHR23028">
    <property type="entry name" value="ACETYLTRANSFERASE"/>
    <property type="match status" value="1"/>
</dbReference>
<gene>
    <name evidence="3" type="ORF">GTZ99_07090</name>
</gene>
<feature type="transmembrane region" description="Helical" evidence="1">
    <location>
        <begin position="126"/>
        <end position="145"/>
    </location>
</feature>
<dbReference type="Proteomes" id="UP000753724">
    <property type="component" value="Unassembled WGS sequence"/>
</dbReference>
<keyword evidence="1" id="KW-0472">Membrane</keyword>
<feature type="transmembrane region" description="Helical" evidence="1">
    <location>
        <begin position="238"/>
        <end position="255"/>
    </location>
</feature>
<dbReference type="EMBL" id="JAAAPO010000002">
    <property type="protein sequence ID" value="NBC36321.1"/>
    <property type="molecule type" value="Genomic_DNA"/>
</dbReference>
<accession>A0ABW9XCP9</accession>
<evidence type="ECO:0000259" key="2">
    <source>
        <dbReference type="Pfam" id="PF01757"/>
    </source>
</evidence>
<feature type="transmembrane region" description="Helical" evidence="1">
    <location>
        <begin position="20"/>
        <end position="46"/>
    </location>
</feature>
<organism evidence="3 4">
    <name type="scientific">Novosphingobium ovatum</name>
    <dbReference type="NCBI Taxonomy" id="1908523"/>
    <lineage>
        <taxon>Bacteria</taxon>
        <taxon>Pseudomonadati</taxon>
        <taxon>Pseudomonadota</taxon>
        <taxon>Alphaproteobacteria</taxon>
        <taxon>Sphingomonadales</taxon>
        <taxon>Sphingomonadaceae</taxon>
        <taxon>Novosphingobium</taxon>
    </lineage>
</organism>
<sequence length="351" mass="39164">MSDTPSPAPRPQRLPGLEVLRLIAASCVLFLHALANFGATSGITLTAANGTPFDAARLFGRGYLGVDFFLMLSGFLMATVQEPRLSTGLSPWRFMGKRYWRLWPMMALGGLIGLPRLFIRAPDWWDATWVAAANLLLIPVPWHSFVFPLNVPAWTIACELICNALHVTLLWRIRGGWLWLALAALLPVQLWIGAHWQYYNVGAQPANFLPGVARCLFAYMLGMGLARWWRAGTPIPMPWWLALPLMPLVLALAHWGQWRGWGYELGFTLVICPLMIAGAMRLNRFHGAAAWAGRLSFPLFALQMPILEGMRMLHSSYWVAIGLAYGVSVAAMAGSYALSKWLDNRRMVTSM</sequence>
<feature type="transmembrane region" description="Helical" evidence="1">
    <location>
        <begin position="318"/>
        <end position="338"/>
    </location>
</feature>
<proteinExistence type="predicted"/>
<dbReference type="Pfam" id="PF01757">
    <property type="entry name" value="Acyl_transf_3"/>
    <property type="match status" value="1"/>
</dbReference>
<protein>
    <submittedName>
        <fullName evidence="3">Acyltransferase family protein</fullName>
    </submittedName>
</protein>
<keyword evidence="4" id="KW-1185">Reference proteome</keyword>
<dbReference type="InterPro" id="IPR002656">
    <property type="entry name" value="Acyl_transf_3_dom"/>
</dbReference>
<keyword evidence="3" id="KW-0012">Acyltransferase</keyword>
<dbReference type="GO" id="GO:0016746">
    <property type="term" value="F:acyltransferase activity"/>
    <property type="evidence" value="ECO:0007669"/>
    <property type="project" value="UniProtKB-KW"/>
</dbReference>
<evidence type="ECO:0000313" key="3">
    <source>
        <dbReference type="EMBL" id="NBC36321.1"/>
    </source>
</evidence>
<evidence type="ECO:0000256" key="1">
    <source>
        <dbReference type="SAM" id="Phobius"/>
    </source>
</evidence>
<feature type="transmembrane region" description="Helical" evidence="1">
    <location>
        <begin position="177"/>
        <end position="196"/>
    </location>
</feature>
<dbReference type="RefSeq" id="WP_161717543.1">
    <property type="nucleotide sequence ID" value="NZ_JAAAPO010000002.1"/>
</dbReference>